<feature type="region of interest" description="Disordered" evidence="1">
    <location>
        <begin position="1"/>
        <end position="64"/>
    </location>
</feature>
<protein>
    <submittedName>
        <fullName evidence="2">Uncharacterized protein</fullName>
    </submittedName>
</protein>
<proteinExistence type="predicted"/>
<evidence type="ECO:0000313" key="3">
    <source>
        <dbReference type="Proteomes" id="UP001341840"/>
    </source>
</evidence>
<reference evidence="2 3" key="1">
    <citation type="journal article" date="2023" name="Plants (Basel)">
        <title>Bridging the Gap: Combining Genomics and Transcriptomics Approaches to Understand Stylosanthes scabra, an Orphan Legume from the Brazilian Caatinga.</title>
        <authorList>
            <person name="Ferreira-Neto J.R.C."/>
            <person name="da Silva M.D."/>
            <person name="Binneck E."/>
            <person name="de Melo N.F."/>
            <person name="da Silva R.H."/>
            <person name="de Melo A.L.T.M."/>
            <person name="Pandolfi V."/>
            <person name="Bustamante F.O."/>
            <person name="Brasileiro-Vidal A.C."/>
            <person name="Benko-Iseppon A.M."/>
        </authorList>
    </citation>
    <scope>NUCLEOTIDE SEQUENCE [LARGE SCALE GENOMIC DNA]</scope>
    <source>
        <tissue evidence="2">Leaves</tissue>
    </source>
</reference>
<accession>A0ABU6U6H7</accession>
<evidence type="ECO:0000313" key="2">
    <source>
        <dbReference type="EMBL" id="MED6156389.1"/>
    </source>
</evidence>
<evidence type="ECO:0000256" key="1">
    <source>
        <dbReference type="SAM" id="MobiDB-lite"/>
    </source>
</evidence>
<name>A0ABU6U6H7_9FABA</name>
<keyword evidence="3" id="KW-1185">Reference proteome</keyword>
<organism evidence="2 3">
    <name type="scientific">Stylosanthes scabra</name>
    <dbReference type="NCBI Taxonomy" id="79078"/>
    <lineage>
        <taxon>Eukaryota</taxon>
        <taxon>Viridiplantae</taxon>
        <taxon>Streptophyta</taxon>
        <taxon>Embryophyta</taxon>
        <taxon>Tracheophyta</taxon>
        <taxon>Spermatophyta</taxon>
        <taxon>Magnoliopsida</taxon>
        <taxon>eudicotyledons</taxon>
        <taxon>Gunneridae</taxon>
        <taxon>Pentapetalae</taxon>
        <taxon>rosids</taxon>
        <taxon>fabids</taxon>
        <taxon>Fabales</taxon>
        <taxon>Fabaceae</taxon>
        <taxon>Papilionoideae</taxon>
        <taxon>50 kb inversion clade</taxon>
        <taxon>dalbergioids sensu lato</taxon>
        <taxon>Dalbergieae</taxon>
        <taxon>Pterocarpus clade</taxon>
        <taxon>Stylosanthes</taxon>
    </lineage>
</organism>
<sequence length="99" mass="11422">MEAPTSKNQETHQRQNWITEEDSSPNECSMLEEMNHLNPEQPLNVKGKPPDPENKEETNEANMKIDIQKEVDKLIEGVYFTTPNLHEVNTAETDDMQLI</sequence>
<dbReference type="EMBL" id="JASCZI010120866">
    <property type="protein sequence ID" value="MED6156389.1"/>
    <property type="molecule type" value="Genomic_DNA"/>
</dbReference>
<comment type="caution">
    <text evidence="2">The sequence shown here is derived from an EMBL/GenBank/DDBJ whole genome shotgun (WGS) entry which is preliminary data.</text>
</comment>
<dbReference type="Proteomes" id="UP001341840">
    <property type="component" value="Unassembled WGS sequence"/>
</dbReference>
<feature type="compositionally biased region" description="Basic and acidic residues" evidence="1">
    <location>
        <begin position="48"/>
        <end position="58"/>
    </location>
</feature>
<gene>
    <name evidence="2" type="ORF">PIB30_014142</name>
</gene>
<feature type="compositionally biased region" description="Polar residues" evidence="1">
    <location>
        <begin position="1"/>
        <end position="18"/>
    </location>
</feature>